<dbReference type="InParanoid" id="A0A1D2VGB1"/>
<evidence type="ECO:0000256" key="1">
    <source>
        <dbReference type="SAM" id="MobiDB-lite"/>
    </source>
</evidence>
<accession>A0A1D2VGB1</accession>
<dbReference type="EMBL" id="KV454481">
    <property type="protein sequence ID" value="ODV60701.1"/>
    <property type="molecule type" value="Genomic_DNA"/>
</dbReference>
<feature type="compositionally biased region" description="Polar residues" evidence="1">
    <location>
        <begin position="58"/>
        <end position="67"/>
    </location>
</feature>
<evidence type="ECO:0000313" key="3">
    <source>
        <dbReference type="Proteomes" id="UP000095038"/>
    </source>
</evidence>
<sequence>MLDINLYDIDQLLSYSDGSLMESDKVEIEEMTKVKKIKNTKKIDNESMNNVFKVRGDNSGNHQNSIKANERKNDLKEIELNDKKDFEDDNENDFYINPFECTYSFDKDYIANLGSGFEYEIDKSCMSFNCAESNAVSYFQMNMEYHINNLLYDDVYENINDNNIKNDDDNDNDNDKEKIDYRDIYSNYENSYSNSDDRLNYDFGFDFNFKYEKPIEDILNECKEYEESNFTQCENVYGNERENEYMKRIYKIHLELKKNNCEFYRRTGSKRRYNVIGIKLNNDTDTDNDFSFKLEVINYKKQMSCLNPGYENKPAVTLNKFLEYCEYREMGEKVKKKIIHTLDLEGVAKNINQNQNQNQNDNFLPNFGKKLVKRIKIKRRFTIEFFKEKQADENEIGNLSLGDHENVRIDNRQLI</sequence>
<dbReference type="GeneID" id="30968455"/>
<protein>
    <submittedName>
        <fullName evidence="2">Uncharacterized protein</fullName>
    </submittedName>
</protein>
<evidence type="ECO:0000313" key="2">
    <source>
        <dbReference type="EMBL" id="ODV60701.1"/>
    </source>
</evidence>
<feature type="region of interest" description="Disordered" evidence="1">
    <location>
        <begin position="54"/>
        <end position="73"/>
    </location>
</feature>
<name>A0A1D2VGB1_9ASCO</name>
<dbReference type="AlphaFoldDB" id="A0A1D2VGB1"/>
<dbReference type="Proteomes" id="UP000095038">
    <property type="component" value="Unassembled WGS sequence"/>
</dbReference>
<keyword evidence="3" id="KW-1185">Reference proteome</keyword>
<gene>
    <name evidence="2" type="ORF">ASCRUDRAFT_8308</name>
</gene>
<organism evidence="2 3">
    <name type="scientific">Ascoidea rubescens DSM 1968</name>
    <dbReference type="NCBI Taxonomy" id="1344418"/>
    <lineage>
        <taxon>Eukaryota</taxon>
        <taxon>Fungi</taxon>
        <taxon>Dikarya</taxon>
        <taxon>Ascomycota</taxon>
        <taxon>Saccharomycotina</taxon>
        <taxon>Saccharomycetes</taxon>
        <taxon>Ascoideaceae</taxon>
        <taxon>Ascoidea</taxon>
    </lineage>
</organism>
<reference evidence="3" key="1">
    <citation type="submission" date="2016-05" db="EMBL/GenBank/DDBJ databases">
        <title>Comparative genomics of biotechnologically important yeasts.</title>
        <authorList>
            <consortium name="DOE Joint Genome Institute"/>
            <person name="Riley R."/>
            <person name="Haridas S."/>
            <person name="Wolfe K.H."/>
            <person name="Lopes M.R."/>
            <person name="Hittinger C.T."/>
            <person name="Goker M."/>
            <person name="Salamov A."/>
            <person name="Wisecaver J."/>
            <person name="Long T.M."/>
            <person name="Aerts A.L."/>
            <person name="Barry K."/>
            <person name="Choi C."/>
            <person name="Clum A."/>
            <person name="Coughlan A.Y."/>
            <person name="Deshpande S."/>
            <person name="Douglass A.P."/>
            <person name="Hanson S.J."/>
            <person name="Klenk H.-P."/>
            <person name="Labutti K."/>
            <person name="Lapidus A."/>
            <person name="Lindquist E."/>
            <person name="Lipzen A."/>
            <person name="Meier-Kolthoff J.P."/>
            <person name="Ohm R.A."/>
            <person name="Otillar R.P."/>
            <person name="Pangilinan J."/>
            <person name="Peng Y."/>
            <person name="Rokas A."/>
            <person name="Rosa C.A."/>
            <person name="Scheuner C."/>
            <person name="Sibirny A.A."/>
            <person name="Slot J.C."/>
            <person name="Stielow J.B."/>
            <person name="Sun H."/>
            <person name="Kurtzman C.P."/>
            <person name="Blackwell M."/>
            <person name="Grigoriev I.V."/>
            <person name="Jeffries T.W."/>
        </authorList>
    </citation>
    <scope>NUCLEOTIDE SEQUENCE [LARGE SCALE GENOMIC DNA]</scope>
    <source>
        <strain evidence="3">DSM 1968</strain>
    </source>
</reference>
<proteinExistence type="predicted"/>
<dbReference type="RefSeq" id="XP_020047008.1">
    <property type="nucleotide sequence ID" value="XM_020194819.1"/>
</dbReference>